<gene>
    <name evidence="1" type="ORF">HQ497_14650</name>
</gene>
<evidence type="ECO:0000313" key="1">
    <source>
        <dbReference type="EMBL" id="NQV66595.1"/>
    </source>
</evidence>
<comment type="caution">
    <text evidence="1">The sequence shown here is derived from an EMBL/GenBank/DDBJ whole genome shotgun (WGS) entry which is preliminary data.</text>
</comment>
<proteinExistence type="predicted"/>
<dbReference type="Proteomes" id="UP000754644">
    <property type="component" value="Unassembled WGS sequence"/>
</dbReference>
<organism evidence="1 2">
    <name type="scientific">SAR86 cluster bacterium</name>
    <dbReference type="NCBI Taxonomy" id="2030880"/>
    <lineage>
        <taxon>Bacteria</taxon>
        <taxon>Pseudomonadati</taxon>
        <taxon>Pseudomonadota</taxon>
        <taxon>Gammaproteobacteria</taxon>
        <taxon>SAR86 cluster</taxon>
    </lineage>
</organism>
<name>A0A972W270_9GAMM</name>
<dbReference type="AlphaFoldDB" id="A0A972W270"/>
<evidence type="ECO:0000313" key="2">
    <source>
        <dbReference type="Proteomes" id="UP000754644"/>
    </source>
</evidence>
<dbReference type="EMBL" id="JABMOJ010000542">
    <property type="protein sequence ID" value="NQV66595.1"/>
    <property type="molecule type" value="Genomic_DNA"/>
</dbReference>
<reference evidence="1" key="1">
    <citation type="submission" date="2020-05" db="EMBL/GenBank/DDBJ databases">
        <title>Sulfur intermediates as new biogeochemical hubs in an aquatic model microbial ecosystem.</title>
        <authorList>
            <person name="Vigneron A."/>
        </authorList>
    </citation>
    <scope>NUCLEOTIDE SEQUENCE</scope>
    <source>
        <strain evidence="1">Bin.250</strain>
    </source>
</reference>
<accession>A0A972W270</accession>
<sequence>MGYVESSDRSLWYDFPQSARRTQIEMLPRASTNTVTQTSHFPLMTSKPLIDPRESELAICQVPSPAGRGGIPEKFDYM</sequence>
<protein>
    <submittedName>
        <fullName evidence="1">Uncharacterized protein</fullName>
    </submittedName>
</protein>